<dbReference type="RefSeq" id="WP_132794294.1">
    <property type="nucleotide sequence ID" value="NZ_SLXM01000003.1"/>
</dbReference>
<dbReference type="Proteomes" id="UP000294564">
    <property type="component" value="Unassembled WGS sequence"/>
</dbReference>
<keyword evidence="2" id="KW-1185">Reference proteome</keyword>
<evidence type="ECO:0000313" key="1">
    <source>
        <dbReference type="EMBL" id="TCP25911.1"/>
    </source>
</evidence>
<comment type="caution">
    <text evidence="1">The sequence shown here is derived from an EMBL/GenBank/DDBJ whole genome shotgun (WGS) entry which is preliminary data.</text>
</comment>
<evidence type="ECO:0000313" key="2">
    <source>
        <dbReference type="Proteomes" id="UP000294564"/>
    </source>
</evidence>
<name>A0A4R2NWD7_9FLAO</name>
<sequence length="141" mass="17000">MIFNTTYNNEDFKIHSKELLGKPFSFLERLKMNGNGSGRFMIYELSEKLYPKQKQFSELNYGNLELRPNGILVHFTNRLERYSWCIPYYKLVVYNSSYFSIHAEGNFIKFLKNKNYTENKKFIAKMLDYKNEFLKLDYYDG</sequence>
<dbReference type="OrthoDB" id="1436588at2"/>
<protein>
    <submittedName>
        <fullName evidence="1">Uncharacterized protein</fullName>
    </submittedName>
</protein>
<proteinExistence type="predicted"/>
<gene>
    <name evidence="1" type="ORF">EV195_103273</name>
</gene>
<organism evidence="1 2">
    <name type="scientific">Tenacibaculum skagerrakense</name>
    <dbReference type="NCBI Taxonomy" id="186571"/>
    <lineage>
        <taxon>Bacteria</taxon>
        <taxon>Pseudomonadati</taxon>
        <taxon>Bacteroidota</taxon>
        <taxon>Flavobacteriia</taxon>
        <taxon>Flavobacteriales</taxon>
        <taxon>Flavobacteriaceae</taxon>
        <taxon>Tenacibaculum</taxon>
    </lineage>
</organism>
<dbReference type="AlphaFoldDB" id="A0A4R2NWD7"/>
<reference evidence="1 2" key="1">
    <citation type="submission" date="2019-03" db="EMBL/GenBank/DDBJ databases">
        <title>Genomic Encyclopedia of Type Strains, Phase IV (KMG-IV): sequencing the most valuable type-strain genomes for metagenomic binning, comparative biology and taxonomic classification.</title>
        <authorList>
            <person name="Goeker M."/>
        </authorList>
    </citation>
    <scope>NUCLEOTIDE SEQUENCE [LARGE SCALE GENOMIC DNA]</scope>
    <source>
        <strain evidence="1 2">DSM 14836</strain>
    </source>
</reference>
<dbReference type="EMBL" id="SLXM01000003">
    <property type="protein sequence ID" value="TCP25911.1"/>
    <property type="molecule type" value="Genomic_DNA"/>
</dbReference>
<accession>A0A4R2NWD7</accession>